<dbReference type="InterPro" id="IPR011009">
    <property type="entry name" value="Kinase-like_dom_sf"/>
</dbReference>
<protein>
    <recommendedName>
        <fullName evidence="1">Protein kinase domain-containing protein</fullName>
    </recommendedName>
</protein>
<feature type="domain" description="Protein kinase" evidence="1">
    <location>
        <begin position="1"/>
        <end position="253"/>
    </location>
</feature>
<gene>
    <name evidence="2" type="ORF">SLS56_004359</name>
</gene>
<reference evidence="2 3" key="1">
    <citation type="submission" date="2024-02" db="EMBL/GenBank/DDBJ databases">
        <title>De novo assembly and annotation of 12 fungi associated with fruit tree decline syndrome in Ontario, Canada.</title>
        <authorList>
            <person name="Sulman M."/>
            <person name="Ellouze W."/>
            <person name="Ilyukhin E."/>
        </authorList>
    </citation>
    <scope>NUCLEOTIDE SEQUENCE [LARGE SCALE GENOMIC DNA]</scope>
    <source>
        <strain evidence="2 3">M1-105</strain>
    </source>
</reference>
<accession>A0ABR3SWI1</accession>
<dbReference type="SUPFAM" id="SSF56112">
    <property type="entry name" value="Protein kinase-like (PK-like)"/>
    <property type="match status" value="1"/>
</dbReference>
<dbReference type="Gene3D" id="1.10.510.10">
    <property type="entry name" value="Transferase(Phosphotransferase) domain 1"/>
    <property type="match status" value="1"/>
</dbReference>
<dbReference type="Pfam" id="PF00069">
    <property type="entry name" value="Pkinase"/>
    <property type="match status" value="1"/>
</dbReference>
<sequence>MEIVEQSEAFAENPQTNDFEFSHTKIILKNNDRYYYATTKGRLGPKTTVDLQALDAVPIPPSHIWPQFPLHFTQAPIGLPEHDGSYTKRPNLLTYGDSPDTTEVRSILLEEAEKCEILRKHPHPNIAKYFGCVVHDGRITGLCFLKYEMSLLQRLKDPRSFDAKRCMKQIEAGVQHLHNLDLVHCDINPYNVMMDDGDTPVIIDFDSCRRKGDKLGMKAGTMGWTNEDFELARPENDFYGIEKIREFIDSGKY</sequence>
<proteinExistence type="predicted"/>
<evidence type="ECO:0000313" key="2">
    <source>
        <dbReference type="EMBL" id="KAL1631685.1"/>
    </source>
</evidence>
<dbReference type="PANTHER" id="PTHR24347">
    <property type="entry name" value="SERINE/THREONINE-PROTEIN KINASE"/>
    <property type="match status" value="1"/>
</dbReference>
<comment type="caution">
    <text evidence="2">The sequence shown here is derived from an EMBL/GenBank/DDBJ whole genome shotgun (WGS) entry which is preliminary data.</text>
</comment>
<dbReference type="PROSITE" id="PS50011">
    <property type="entry name" value="PROTEIN_KINASE_DOM"/>
    <property type="match status" value="1"/>
</dbReference>
<evidence type="ECO:0000313" key="3">
    <source>
        <dbReference type="Proteomes" id="UP001521116"/>
    </source>
</evidence>
<evidence type="ECO:0000259" key="1">
    <source>
        <dbReference type="PROSITE" id="PS50011"/>
    </source>
</evidence>
<name>A0ABR3SWI1_9PEZI</name>
<dbReference type="InterPro" id="IPR000719">
    <property type="entry name" value="Prot_kinase_dom"/>
</dbReference>
<organism evidence="2 3">
    <name type="scientific">Neofusicoccum ribis</name>
    <dbReference type="NCBI Taxonomy" id="45134"/>
    <lineage>
        <taxon>Eukaryota</taxon>
        <taxon>Fungi</taxon>
        <taxon>Dikarya</taxon>
        <taxon>Ascomycota</taxon>
        <taxon>Pezizomycotina</taxon>
        <taxon>Dothideomycetes</taxon>
        <taxon>Dothideomycetes incertae sedis</taxon>
        <taxon>Botryosphaeriales</taxon>
        <taxon>Botryosphaeriaceae</taxon>
        <taxon>Neofusicoccum</taxon>
    </lineage>
</organism>
<dbReference type="Proteomes" id="UP001521116">
    <property type="component" value="Unassembled WGS sequence"/>
</dbReference>
<keyword evidence="3" id="KW-1185">Reference proteome</keyword>
<dbReference type="EMBL" id="JAJVDC020000039">
    <property type="protein sequence ID" value="KAL1631685.1"/>
    <property type="molecule type" value="Genomic_DNA"/>
</dbReference>